<dbReference type="GO" id="GO:0061630">
    <property type="term" value="F:ubiquitin protein ligase activity"/>
    <property type="evidence" value="ECO:0007669"/>
    <property type="project" value="TreeGrafter"/>
</dbReference>
<dbReference type="AlphaFoldDB" id="A0A8S1N5X0"/>
<dbReference type="GO" id="GO:0008270">
    <property type="term" value="F:zinc ion binding"/>
    <property type="evidence" value="ECO:0007669"/>
    <property type="project" value="UniProtKB-KW"/>
</dbReference>
<evidence type="ECO:0000256" key="4">
    <source>
        <dbReference type="PROSITE-ProRule" id="PRU00175"/>
    </source>
</evidence>
<evidence type="ECO:0000256" key="3">
    <source>
        <dbReference type="ARBA" id="ARBA00022833"/>
    </source>
</evidence>
<organism evidence="6 7">
    <name type="scientific">Paramecium sonneborni</name>
    <dbReference type="NCBI Taxonomy" id="65129"/>
    <lineage>
        <taxon>Eukaryota</taxon>
        <taxon>Sar</taxon>
        <taxon>Alveolata</taxon>
        <taxon>Ciliophora</taxon>
        <taxon>Intramacronucleata</taxon>
        <taxon>Oligohymenophorea</taxon>
        <taxon>Peniculida</taxon>
        <taxon>Parameciidae</taxon>
        <taxon>Paramecium</taxon>
    </lineage>
</organism>
<proteinExistence type="predicted"/>
<dbReference type="CDD" id="cd16454">
    <property type="entry name" value="RING-H2_PA-TM-RING"/>
    <property type="match status" value="1"/>
</dbReference>
<gene>
    <name evidence="6" type="ORF">PSON_ATCC_30995.1.T0530087</name>
</gene>
<evidence type="ECO:0000313" key="7">
    <source>
        <dbReference type="Proteomes" id="UP000692954"/>
    </source>
</evidence>
<protein>
    <recommendedName>
        <fullName evidence="5">RING-type domain-containing protein</fullName>
    </recommendedName>
</protein>
<dbReference type="PANTHER" id="PTHR45931">
    <property type="entry name" value="SI:CH211-59O9.10"/>
    <property type="match status" value="1"/>
</dbReference>
<dbReference type="SMART" id="SM00184">
    <property type="entry name" value="RING"/>
    <property type="match status" value="1"/>
</dbReference>
<evidence type="ECO:0000256" key="1">
    <source>
        <dbReference type="ARBA" id="ARBA00022723"/>
    </source>
</evidence>
<reference evidence="6" key="1">
    <citation type="submission" date="2021-01" db="EMBL/GenBank/DDBJ databases">
        <authorList>
            <consortium name="Genoscope - CEA"/>
            <person name="William W."/>
        </authorList>
    </citation>
    <scope>NUCLEOTIDE SEQUENCE</scope>
</reference>
<dbReference type="PANTHER" id="PTHR45931:SF3">
    <property type="entry name" value="RING ZINC FINGER-CONTAINING PROTEIN"/>
    <property type="match status" value="1"/>
</dbReference>
<sequence length="342" mass="40621">MQNKQNELVTCKFCLQSFPLPLMYAHRIECNLDNQFSQEPQLQQIQHINLNPENLLKTYDFQIKQNQEVQDLESHYIYSQNLSQNQQKEFPSQTSKNQNNLKDLFDQSILAQITQKCEYCNEIFPKIEIEEHYPNCQAYLMIEQLQIEETKNDYNFQEDNIERFGQQKEVNFNTQIQEDIQSDGKILQKIITRNPANNEIYETVFIIDSETGAQLEQVSQQILNQNNNLKKNQQGFASFNNNNNEIVLSQLQESDEQRLIQKRKVQNLGRIKFSNSDQLNQEFKLCSICYMNYKKDEELVLLPCIHRFHHDCIFKWFITQSTCPICKIDVEQPEASKFQQNY</sequence>
<dbReference type="Pfam" id="PF13639">
    <property type="entry name" value="zf-RING_2"/>
    <property type="match status" value="1"/>
</dbReference>
<dbReference type="GO" id="GO:0005634">
    <property type="term" value="C:nucleus"/>
    <property type="evidence" value="ECO:0007669"/>
    <property type="project" value="TreeGrafter"/>
</dbReference>
<dbReference type="InterPro" id="IPR051834">
    <property type="entry name" value="RING_finger_E3_ligase"/>
</dbReference>
<accession>A0A8S1N5X0</accession>
<dbReference type="OrthoDB" id="301470at2759"/>
<evidence type="ECO:0000256" key="2">
    <source>
        <dbReference type="ARBA" id="ARBA00022771"/>
    </source>
</evidence>
<keyword evidence="2 4" id="KW-0863">Zinc-finger</keyword>
<name>A0A8S1N5X0_9CILI</name>
<dbReference type="GO" id="GO:0006511">
    <property type="term" value="P:ubiquitin-dependent protein catabolic process"/>
    <property type="evidence" value="ECO:0007669"/>
    <property type="project" value="TreeGrafter"/>
</dbReference>
<dbReference type="InterPro" id="IPR001841">
    <property type="entry name" value="Znf_RING"/>
</dbReference>
<comment type="caution">
    <text evidence="6">The sequence shown here is derived from an EMBL/GenBank/DDBJ whole genome shotgun (WGS) entry which is preliminary data.</text>
</comment>
<dbReference type="Proteomes" id="UP000692954">
    <property type="component" value="Unassembled WGS sequence"/>
</dbReference>
<dbReference type="EMBL" id="CAJJDN010000053">
    <property type="protein sequence ID" value="CAD8088767.1"/>
    <property type="molecule type" value="Genomic_DNA"/>
</dbReference>
<evidence type="ECO:0000259" key="5">
    <source>
        <dbReference type="PROSITE" id="PS50089"/>
    </source>
</evidence>
<keyword evidence="7" id="KW-1185">Reference proteome</keyword>
<keyword evidence="1" id="KW-0479">Metal-binding</keyword>
<feature type="domain" description="RING-type" evidence="5">
    <location>
        <begin position="286"/>
        <end position="327"/>
    </location>
</feature>
<evidence type="ECO:0000313" key="6">
    <source>
        <dbReference type="EMBL" id="CAD8088767.1"/>
    </source>
</evidence>
<dbReference type="PROSITE" id="PS50089">
    <property type="entry name" value="ZF_RING_2"/>
    <property type="match status" value="1"/>
</dbReference>
<keyword evidence="3" id="KW-0862">Zinc</keyword>